<evidence type="ECO:0000256" key="1">
    <source>
        <dbReference type="SAM" id="MobiDB-lite"/>
    </source>
</evidence>
<dbReference type="InterPro" id="IPR003582">
    <property type="entry name" value="ShKT_dom"/>
</dbReference>
<dbReference type="PANTHER" id="PTHR22803">
    <property type="entry name" value="MANNOSE, PHOSPHOLIPASE, LECTIN RECEPTOR RELATED"/>
    <property type="match status" value="1"/>
</dbReference>
<dbReference type="Proteomes" id="UP000762676">
    <property type="component" value="Unassembled WGS sequence"/>
</dbReference>
<keyword evidence="4" id="KW-1185">Reference proteome</keyword>
<feature type="region of interest" description="Disordered" evidence="1">
    <location>
        <begin position="134"/>
        <end position="222"/>
    </location>
</feature>
<dbReference type="InterPro" id="IPR016187">
    <property type="entry name" value="CTDL_fold"/>
</dbReference>
<dbReference type="InterPro" id="IPR050111">
    <property type="entry name" value="C-type_lectin/snaclec_domain"/>
</dbReference>
<dbReference type="Pfam" id="PF00059">
    <property type="entry name" value="Lectin_C"/>
    <property type="match status" value="1"/>
</dbReference>
<dbReference type="CDD" id="cd00037">
    <property type="entry name" value="CLECT"/>
    <property type="match status" value="1"/>
</dbReference>
<feature type="compositionally biased region" description="Basic residues" evidence="1">
    <location>
        <begin position="144"/>
        <end position="171"/>
    </location>
</feature>
<feature type="compositionally biased region" description="Acidic residues" evidence="1">
    <location>
        <begin position="175"/>
        <end position="198"/>
    </location>
</feature>
<organism evidence="3 4">
    <name type="scientific">Elysia marginata</name>
    <dbReference type="NCBI Taxonomy" id="1093978"/>
    <lineage>
        <taxon>Eukaryota</taxon>
        <taxon>Metazoa</taxon>
        <taxon>Spiralia</taxon>
        <taxon>Lophotrochozoa</taxon>
        <taxon>Mollusca</taxon>
        <taxon>Gastropoda</taxon>
        <taxon>Heterobranchia</taxon>
        <taxon>Euthyneura</taxon>
        <taxon>Panpulmonata</taxon>
        <taxon>Sacoglossa</taxon>
        <taxon>Placobranchoidea</taxon>
        <taxon>Plakobranchidae</taxon>
        <taxon>Elysia</taxon>
    </lineage>
</organism>
<evidence type="ECO:0000313" key="3">
    <source>
        <dbReference type="EMBL" id="GFR65092.1"/>
    </source>
</evidence>
<protein>
    <submittedName>
        <fullName evidence="3">C-type mannose receptor 2</fullName>
    </submittedName>
</protein>
<feature type="domain" description="C-type lectin" evidence="2">
    <location>
        <begin position="25"/>
        <end position="117"/>
    </location>
</feature>
<dbReference type="InterPro" id="IPR016186">
    <property type="entry name" value="C-type_lectin-like/link_sf"/>
</dbReference>
<dbReference type="PROSITE" id="PS50041">
    <property type="entry name" value="C_TYPE_LECTIN_2"/>
    <property type="match status" value="1"/>
</dbReference>
<dbReference type="Gene3D" id="3.10.100.10">
    <property type="entry name" value="Mannose-Binding Protein A, subunit A"/>
    <property type="match status" value="1"/>
</dbReference>
<feature type="compositionally biased region" description="Acidic residues" evidence="1">
    <location>
        <begin position="206"/>
        <end position="218"/>
    </location>
</feature>
<comment type="caution">
    <text evidence="3">The sequence shown here is derived from an EMBL/GenBank/DDBJ whole genome shotgun (WGS) entry which is preliminary data.</text>
</comment>
<dbReference type="SUPFAM" id="SSF56436">
    <property type="entry name" value="C-type lectin-like"/>
    <property type="match status" value="1"/>
</dbReference>
<gene>
    <name evidence="3" type="ORF">ElyMa_003647500</name>
</gene>
<accession>A0AAV4EVA9</accession>
<dbReference type="Pfam" id="PF01549">
    <property type="entry name" value="ShK"/>
    <property type="match status" value="1"/>
</dbReference>
<proteinExistence type="predicted"/>
<dbReference type="InterPro" id="IPR001304">
    <property type="entry name" value="C-type_lectin-like"/>
</dbReference>
<evidence type="ECO:0000259" key="2">
    <source>
        <dbReference type="PROSITE" id="PS50041"/>
    </source>
</evidence>
<keyword evidence="3" id="KW-0675">Receptor</keyword>
<reference evidence="3 4" key="1">
    <citation type="journal article" date="2021" name="Elife">
        <title>Chloroplast acquisition without the gene transfer in kleptoplastic sea slugs, Plakobranchus ocellatus.</title>
        <authorList>
            <person name="Maeda T."/>
            <person name="Takahashi S."/>
            <person name="Yoshida T."/>
            <person name="Shimamura S."/>
            <person name="Takaki Y."/>
            <person name="Nagai Y."/>
            <person name="Toyoda A."/>
            <person name="Suzuki Y."/>
            <person name="Arimoto A."/>
            <person name="Ishii H."/>
            <person name="Satoh N."/>
            <person name="Nishiyama T."/>
            <person name="Hasebe M."/>
            <person name="Maruyama T."/>
            <person name="Minagawa J."/>
            <person name="Obokata J."/>
            <person name="Shigenobu S."/>
        </authorList>
    </citation>
    <scope>NUCLEOTIDE SEQUENCE [LARGE SCALE GENOMIC DNA]</scope>
</reference>
<sequence length="258" mass="29984">MSSLCPDSCGVCDSTCKNSRGDKQCEQWEEEGHCVNSAAFMLKNCALSCGCGASFSGYWIGLNEKNIANQYTWSDRSEVTYTVWAPLEPNNFPGKGESCVLMDIFKGKWSDQLCEEKSLGFVCKKRKTFQQDKIDDPTSVGCPAKKKKKKERKKERKREREKKKTMKKKERKKEEEEEEEHEQEQEKVEEEEEQEEEEKQQQQQQEQEEKEEEEEKDDEVALPRDIAEYNYYSFFASACVLTVITTLQGLSSIQHCRV</sequence>
<dbReference type="EMBL" id="BMAT01007480">
    <property type="protein sequence ID" value="GFR65092.1"/>
    <property type="molecule type" value="Genomic_DNA"/>
</dbReference>
<name>A0AAV4EVA9_9GAST</name>
<dbReference type="SMART" id="SM00034">
    <property type="entry name" value="CLECT"/>
    <property type="match status" value="1"/>
</dbReference>
<dbReference type="AlphaFoldDB" id="A0AAV4EVA9"/>
<evidence type="ECO:0000313" key="4">
    <source>
        <dbReference type="Proteomes" id="UP000762676"/>
    </source>
</evidence>